<dbReference type="GO" id="GO:0016887">
    <property type="term" value="F:ATP hydrolysis activity"/>
    <property type="evidence" value="ECO:0007669"/>
    <property type="project" value="InterPro"/>
</dbReference>
<keyword evidence="5" id="KW-0547">Nucleotide-binding</keyword>
<dbReference type="PANTHER" id="PTHR42771:SF2">
    <property type="entry name" value="IRON(3+)-HYDROXAMATE IMPORT ATP-BINDING PROTEIN FHUC"/>
    <property type="match status" value="1"/>
</dbReference>
<dbReference type="Pfam" id="PF00005">
    <property type="entry name" value="ABC_tran"/>
    <property type="match status" value="1"/>
</dbReference>
<feature type="domain" description="ABC transporter" evidence="10">
    <location>
        <begin position="18"/>
        <end position="253"/>
    </location>
</feature>
<keyword evidence="3" id="KW-1003">Cell membrane</keyword>
<dbReference type="InterPro" id="IPR017871">
    <property type="entry name" value="ABC_transporter-like_CS"/>
</dbReference>
<dbReference type="SUPFAM" id="SSF52540">
    <property type="entry name" value="P-loop containing nucleoside triphosphate hydrolases"/>
    <property type="match status" value="1"/>
</dbReference>
<dbReference type="GO" id="GO:0005524">
    <property type="term" value="F:ATP binding"/>
    <property type="evidence" value="ECO:0007669"/>
    <property type="project" value="UniProtKB-KW"/>
</dbReference>
<dbReference type="RefSeq" id="WP_087135823.1">
    <property type="nucleotide sequence ID" value="NZ_FUKR01000006.1"/>
</dbReference>
<dbReference type="InterPro" id="IPR051535">
    <property type="entry name" value="Siderophore_ABC-ATPase"/>
</dbReference>
<organism evidence="11 12">
    <name type="scientific">Mycetocola reblochoni REB411</name>
    <dbReference type="NCBI Taxonomy" id="1255698"/>
    <lineage>
        <taxon>Bacteria</taxon>
        <taxon>Bacillati</taxon>
        <taxon>Actinomycetota</taxon>
        <taxon>Actinomycetes</taxon>
        <taxon>Micrococcales</taxon>
        <taxon>Microbacteriaceae</taxon>
        <taxon>Mycetocola</taxon>
    </lineage>
</organism>
<keyword evidence="2" id="KW-0813">Transport</keyword>
<dbReference type="GO" id="GO:0006826">
    <property type="term" value="P:iron ion transport"/>
    <property type="evidence" value="ECO:0007669"/>
    <property type="project" value="UniProtKB-KW"/>
</dbReference>
<evidence type="ECO:0000256" key="5">
    <source>
        <dbReference type="ARBA" id="ARBA00022741"/>
    </source>
</evidence>
<dbReference type="Proteomes" id="UP000196778">
    <property type="component" value="Unassembled WGS sequence"/>
</dbReference>
<evidence type="ECO:0000256" key="9">
    <source>
        <dbReference type="ARBA" id="ARBA00023136"/>
    </source>
</evidence>
<evidence type="ECO:0000256" key="6">
    <source>
        <dbReference type="ARBA" id="ARBA00022840"/>
    </source>
</evidence>
<evidence type="ECO:0000313" key="11">
    <source>
        <dbReference type="EMBL" id="SJN17437.1"/>
    </source>
</evidence>
<dbReference type="FunFam" id="3.40.50.300:FF:000134">
    <property type="entry name" value="Iron-enterobactin ABC transporter ATP-binding protein"/>
    <property type="match status" value="1"/>
</dbReference>
<dbReference type="PROSITE" id="PS50893">
    <property type="entry name" value="ABC_TRANSPORTER_2"/>
    <property type="match status" value="1"/>
</dbReference>
<evidence type="ECO:0000256" key="4">
    <source>
        <dbReference type="ARBA" id="ARBA00022496"/>
    </source>
</evidence>
<dbReference type="InterPro" id="IPR003439">
    <property type="entry name" value="ABC_transporter-like_ATP-bd"/>
</dbReference>
<keyword evidence="4" id="KW-0410">Iron transport</keyword>
<evidence type="ECO:0000259" key="10">
    <source>
        <dbReference type="PROSITE" id="PS50893"/>
    </source>
</evidence>
<comment type="subcellular location">
    <subcellularLocation>
        <location evidence="1">Cell membrane</location>
        <topology evidence="1">Peripheral membrane protein</topology>
    </subcellularLocation>
</comment>
<dbReference type="InterPro" id="IPR027417">
    <property type="entry name" value="P-loop_NTPase"/>
</dbReference>
<accession>A0A1R4IC72</accession>
<keyword evidence="8" id="KW-0406">Ion transport</keyword>
<dbReference type="GO" id="GO:0005886">
    <property type="term" value="C:plasma membrane"/>
    <property type="evidence" value="ECO:0007669"/>
    <property type="project" value="UniProtKB-SubCell"/>
</dbReference>
<gene>
    <name evidence="11" type="ORF">FM119_00950</name>
</gene>
<dbReference type="InterPro" id="IPR003593">
    <property type="entry name" value="AAA+_ATPase"/>
</dbReference>
<evidence type="ECO:0000313" key="12">
    <source>
        <dbReference type="Proteomes" id="UP000196778"/>
    </source>
</evidence>
<dbReference type="OrthoDB" id="5296765at2"/>
<protein>
    <submittedName>
        <fullName evidence="11">ABC-type Fe3+-siderophore transport system, ATPase component</fullName>
    </submittedName>
</protein>
<keyword evidence="9" id="KW-0472">Membrane</keyword>
<sequence>MSTSTPLASSAPDGGATIACRSLSASYDGETAALAEVTLELPRGRFTAVIGPNGSGKSTLLSCLARQMPHTGSVLLDGAEAGTIPRKAFARRVAFLPQSPTAPDGVIVRGLVERGRGPHRSPFAPLRAADHAAVDAALSRLGLDELADRPLSSLSGGQRQRAWIALVLAQDAPVLLLDEPTAFLDLAHQAALLELARSLAGEGRTIVAVLHDLNLATAFADEIVVLGGGGVRAQGAPAEVVTPALLGEVFALHSDVIDDPVTGAPVILPRPAATAGAERTPS</sequence>
<dbReference type="SMART" id="SM00382">
    <property type="entry name" value="AAA"/>
    <property type="match status" value="1"/>
</dbReference>
<evidence type="ECO:0000256" key="7">
    <source>
        <dbReference type="ARBA" id="ARBA00023004"/>
    </source>
</evidence>
<evidence type="ECO:0000256" key="1">
    <source>
        <dbReference type="ARBA" id="ARBA00004202"/>
    </source>
</evidence>
<keyword evidence="6" id="KW-0067">ATP-binding</keyword>
<dbReference type="PANTHER" id="PTHR42771">
    <property type="entry name" value="IRON(3+)-HYDROXAMATE IMPORT ATP-BINDING PROTEIN FHUC"/>
    <property type="match status" value="1"/>
</dbReference>
<evidence type="ECO:0000256" key="3">
    <source>
        <dbReference type="ARBA" id="ARBA00022475"/>
    </source>
</evidence>
<evidence type="ECO:0000256" key="2">
    <source>
        <dbReference type="ARBA" id="ARBA00022448"/>
    </source>
</evidence>
<reference evidence="12" key="1">
    <citation type="submission" date="2017-02" db="EMBL/GenBank/DDBJ databases">
        <authorList>
            <person name="Dridi B."/>
        </authorList>
    </citation>
    <scope>NUCLEOTIDE SEQUENCE [LARGE SCALE GENOMIC DNA]</scope>
    <source>
        <strain evidence="12">EB411</strain>
    </source>
</reference>
<proteinExistence type="predicted"/>
<keyword evidence="7" id="KW-0408">Iron</keyword>
<dbReference type="Gene3D" id="3.40.50.300">
    <property type="entry name" value="P-loop containing nucleotide triphosphate hydrolases"/>
    <property type="match status" value="1"/>
</dbReference>
<dbReference type="PROSITE" id="PS00211">
    <property type="entry name" value="ABC_TRANSPORTER_1"/>
    <property type="match status" value="1"/>
</dbReference>
<name>A0A1R4IC72_9MICO</name>
<evidence type="ECO:0000256" key="8">
    <source>
        <dbReference type="ARBA" id="ARBA00023065"/>
    </source>
</evidence>
<dbReference type="EMBL" id="FUKR01000006">
    <property type="protein sequence ID" value="SJN17437.1"/>
    <property type="molecule type" value="Genomic_DNA"/>
</dbReference>
<dbReference type="AlphaFoldDB" id="A0A1R4IC72"/>
<keyword evidence="12" id="KW-1185">Reference proteome</keyword>
<dbReference type="CDD" id="cd03214">
    <property type="entry name" value="ABC_Iron-Siderophores_B12_Hemin"/>
    <property type="match status" value="1"/>
</dbReference>